<dbReference type="Gene3D" id="3.40.50.1820">
    <property type="entry name" value="alpha/beta hydrolase"/>
    <property type="match status" value="2"/>
</dbReference>
<evidence type="ECO:0000256" key="4">
    <source>
        <dbReference type="ARBA" id="ARBA00022487"/>
    </source>
</evidence>
<feature type="domain" description="AB hydrolase-1" evidence="8">
    <location>
        <begin position="8"/>
        <end position="72"/>
    </location>
</feature>
<accession>A0AAD7WPJ3</accession>
<reference evidence="9" key="1">
    <citation type="journal article" date="2023" name="Science">
        <title>Genome structures resolve the early diversification of teleost fishes.</title>
        <authorList>
            <person name="Parey E."/>
            <person name="Louis A."/>
            <person name="Montfort J."/>
            <person name="Bouchez O."/>
            <person name="Roques C."/>
            <person name="Iampietro C."/>
            <person name="Lluch J."/>
            <person name="Castinel A."/>
            <person name="Donnadieu C."/>
            <person name="Desvignes T."/>
            <person name="Floi Bucao C."/>
            <person name="Jouanno E."/>
            <person name="Wen M."/>
            <person name="Mejri S."/>
            <person name="Dirks R."/>
            <person name="Jansen H."/>
            <person name="Henkel C."/>
            <person name="Chen W.J."/>
            <person name="Zahm M."/>
            <person name="Cabau C."/>
            <person name="Klopp C."/>
            <person name="Thompson A.W."/>
            <person name="Robinson-Rechavi M."/>
            <person name="Braasch I."/>
            <person name="Lecointre G."/>
            <person name="Bobe J."/>
            <person name="Postlethwait J.H."/>
            <person name="Berthelot C."/>
            <person name="Roest Crollius H."/>
            <person name="Guiguen Y."/>
        </authorList>
    </citation>
    <scope>NUCLEOTIDE SEQUENCE</scope>
    <source>
        <strain evidence="9">NC1722</strain>
    </source>
</reference>
<evidence type="ECO:0000259" key="8">
    <source>
        <dbReference type="Pfam" id="PF12697"/>
    </source>
</evidence>
<comment type="catalytic activity">
    <reaction evidence="7">
        <text>[phosphatase 2A protein]-C-terminal L-leucine methyl ester + H2O = [phosphatase 2A protein]-C-terminal L-leucine + methanol + H(+)</text>
        <dbReference type="Rhea" id="RHEA:48548"/>
        <dbReference type="Rhea" id="RHEA-COMP:12134"/>
        <dbReference type="Rhea" id="RHEA-COMP:12135"/>
        <dbReference type="ChEBI" id="CHEBI:15377"/>
        <dbReference type="ChEBI" id="CHEBI:15378"/>
        <dbReference type="ChEBI" id="CHEBI:17790"/>
        <dbReference type="ChEBI" id="CHEBI:90516"/>
        <dbReference type="ChEBI" id="CHEBI:90517"/>
        <dbReference type="EC" id="3.1.1.89"/>
    </reaction>
</comment>
<dbReference type="SUPFAM" id="SSF53474">
    <property type="entry name" value="alpha/beta-Hydrolases"/>
    <property type="match status" value="2"/>
</dbReference>
<evidence type="ECO:0000256" key="7">
    <source>
        <dbReference type="ARBA" id="ARBA00049203"/>
    </source>
</evidence>
<keyword evidence="4" id="KW-0719">Serine esterase</keyword>
<dbReference type="PANTHER" id="PTHR14189:SF0">
    <property type="entry name" value="PROTEIN PHOSPHATASE METHYLESTERASE 1"/>
    <property type="match status" value="1"/>
</dbReference>
<dbReference type="InterPro" id="IPR029058">
    <property type="entry name" value="AB_hydrolase_fold"/>
</dbReference>
<name>A0AAD7WPJ3_9TELE</name>
<dbReference type="InterPro" id="IPR000073">
    <property type="entry name" value="AB_hydrolase_1"/>
</dbReference>
<comment type="subunit">
    <text evidence="2">Binds PPP2CA and PPP2CB.</text>
</comment>
<evidence type="ECO:0000256" key="5">
    <source>
        <dbReference type="ARBA" id="ARBA00022801"/>
    </source>
</evidence>
<comment type="similarity">
    <text evidence="1">Belongs to the AB hydrolase superfamily.</text>
</comment>
<dbReference type="EC" id="3.1.1.89" evidence="3"/>
<keyword evidence="5" id="KW-0378">Hydrolase</keyword>
<organism evidence="9 10">
    <name type="scientific">Aldrovandia affinis</name>
    <dbReference type="NCBI Taxonomy" id="143900"/>
    <lineage>
        <taxon>Eukaryota</taxon>
        <taxon>Metazoa</taxon>
        <taxon>Chordata</taxon>
        <taxon>Craniata</taxon>
        <taxon>Vertebrata</taxon>
        <taxon>Euteleostomi</taxon>
        <taxon>Actinopterygii</taxon>
        <taxon>Neopterygii</taxon>
        <taxon>Teleostei</taxon>
        <taxon>Notacanthiformes</taxon>
        <taxon>Halosauridae</taxon>
        <taxon>Aldrovandia</taxon>
    </lineage>
</organism>
<proteinExistence type="inferred from homology"/>
<comment type="function">
    <text evidence="6">Demethylates proteins that have been reversibly carboxymethylated. Demethylates PPP2CB (in vitro) and PPP2CA. Binding to PPP2CA displaces the manganese ion and inactivates the enzyme.</text>
</comment>
<dbReference type="EMBL" id="JAINUG010000057">
    <property type="protein sequence ID" value="KAJ8403634.1"/>
    <property type="molecule type" value="Genomic_DNA"/>
</dbReference>
<evidence type="ECO:0000256" key="1">
    <source>
        <dbReference type="ARBA" id="ARBA00008645"/>
    </source>
</evidence>
<keyword evidence="10" id="KW-1185">Reference proteome</keyword>
<dbReference type="AlphaFoldDB" id="A0AAD7WPJ3"/>
<dbReference type="Pfam" id="PF12697">
    <property type="entry name" value="Abhydrolase_6"/>
    <property type="match status" value="2"/>
</dbReference>
<evidence type="ECO:0000256" key="2">
    <source>
        <dbReference type="ARBA" id="ARBA00011604"/>
    </source>
</evidence>
<feature type="domain" description="AB hydrolase-1" evidence="8">
    <location>
        <begin position="82"/>
        <end position="154"/>
    </location>
</feature>
<dbReference type="InterPro" id="IPR016812">
    <property type="entry name" value="PPase_methylesterase_euk"/>
</dbReference>
<sequence length="232" mass="24938">MYRNVANVVRATYGETPPPIILVGHSIGGAIAIHTASSTLLPVVGLVAIDVVGGSAIDVLHRMQNFLKGRPKSFKSMDHAIEWRNVANVVRATYGETPPPIILVGHSIGGAIAIHTASSTLLPVVGLVAIDVVGGSAIDVLHRMQNFLKGRPKSFKSMDHAIEWSVKSGQIRNLKSAKVSIVGQVRRCEGEEEDPLQGDMVAEGQEELYDLNYVPDKAERATSEVSIAWTET</sequence>
<evidence type="ECO:0000313" key="9">
    <source>
        <dbReference type="EMBL" id="KAJ8403634.1"/>
    </source>
</evidence>
<gene>
    <name evidence="9" type="ORF">AAFF_G00349600</name>
</gene>
<evidence type="ECO:0000256" key="6">
    <source>
        <dbReference type="ARBA" id="ARBA00024698"/>
    </source>
</evidence>
<comment type="caution">
    <text evidence="9">The sequence shown here is derived from an EMBL/GenBank/DDBJ whole genome shotgun (WGS) entry which is preliminary data.</text>
</comment>
<dbReference type="Proteomes" id="UP001221898">
    <property type="component" value="Unassembled WGS sequence"/>
</dbReference>
<protein>
    <recommendedName>
        <fullName evidence="3">protein phosphatase methylesterase-1</fullName>
        <ecNumber evidence="3">3.1.1.89</ecNumber>
    </recommendedName>
</protein>
<dbReference type="GO" id="GO:0051723">
    <property type="term" value="F:protein methylesterase activity"/>
    <property type="evidence" value="ECO:0007669"/>
    <property type="project" value="UniProtKB-EC"/>
</dbReference>
<dbReference type="PANTHER" id="PTHR14189">
    <property type="entry name" value="PROTEIN PHOSPHATASE METHYLESTERASE-1 RELATED"/>
    <property type="match status" value="1"/>
</dbReference>
<evidence type="ECO:0000313" key="10">
    <source>
        <dbReference type="Proteomes" id="UP001221898"/>
    </source>
</evidence>
<evidence type="ECO:0000256" key="3">
    <source>
        <dbReference type="ARBA" id="ARBA00013111"/>
    </source>
</evidence>